<dbReference type="Pfam" id="PF08592">
    <property type="entry name" value="Anthrone_oxy"/>
    <property type="match status" value="1"/>
</dbReference>
<protein>
    <submittedName>
        <fullName evidence="2">Anthrone oxygenase family protein</fullName>
    </submittedName>
</protein>
<reference evidence="2 3" key="1">
    <citation type="submission" date="2024-06" db="EMBL/GenBank/DDBJ databases">
        <title>The Natural Products Discovery Center: Release of the First 8490 Sequenced Strains for Exploring Actinobacteria Biosynthetic Diversity.</title>
        <authorList>
            <person name="Kalkreuter E."/>
            <person name="Kautsar S.A."/>
            <person name="Yang D."/>
            <person name="Bader C.D."/>
            <person name="Teijaro C.N."/>
            <person name="Fluegel L."/>
            <person name="Davis C.M."/>
            <person name="Simpson J.R."/>
            <person name="Lauterbach L."/>
            <person name="Steele A.D."/>
            <person name="Gui C."/>
            <person name="Meng S."/>
            <person name="Li G."/>
            <person name="Viehrig K."/>
            <person name="Ye F."/>
            <person name="Su P."/>
            <person name="Kiefer A.F."/>
            <person name="Nichols A."/>
            <person name="Cepeda A.J."/>
            <person name="Yan W."/>
            <person name="Fan B."/>
            <person name="Jiang Y."/>
            <person name="Adhikari A."/>
            <person name="Zheng C.-J."/>
            <person name="Schuster L."/>
            <person name="Cowan T.M."/>
            <person name="Smanski M.J."/>
            <person name="Chevrette M.G."/>
            <person name="De Carvalho L.P.S."/>
            <person name="Shen B."/>
        </authorList>
    </citation>
    <scope>NUCLEOTIDE SEQUENCE [LARGE SCALE GENOMIC DNA]</scope>
    <source>
        <strain evidence="2 3">NPDC019708</strain>
    </source>
</reference>
<evidence type="ECO:0000313" key="2">
    <source>
        <dbReference type="EMBL" id="MEU1955308.1"/>
    </source>
</evidence>
<keyword evidence="1" id="KW-0472">Membrane</keyword>
<dbReference type="Proteomes" id="UP001550628">
    <property type="component" value="Unassembled WGS sequence"/>
</dbReference>
<organism evidence="2 3">
    <name type="scientific">Nocardia rhamnosiphila</name>
    <dbReference type="NCBI Taxonomy" id="426716"/>
    <lineage>
        <taxon>Bacteria</taxon>
        <taxon>Bacillati</taxon>
        <taxon>Actinomycetota</taxon>
        <taxon>Actinomycetes</taxon>
        <taxon>Mycobacteriales</taxon>
        <taxon>Nocardiaceae</taxon>
        <taxon>Nocardia</taxon>
    </lineage>
</organism>
<evidence type="ECO:0000256" key="1">
    <source>
        <dbReference type="SAM" id="Phobius"/>
    </source>
</evidence>
<evidence type="ECO:0000313" key="3">
    <source>
        <dbReference type="Proteomes" id="UP001550628"/>
    </source>
</evidence>
<accession>A0ABV2WWR7</accession>
<dbReference type="EMBL" id="JBEYBF010000022">
    <property type="protein sequence ID" value="MEU1955308.1"/>
    <property type="molecule type" value="Genomic_DNA"/>
</dbReference>
<gene>
    <name evidence="2" type="ORF">ABZ510_26025</name>
</gene>
<comment type="caution">
    <text evidence="2">The sequence shown here is derived from an EMBL/GenBank/DDBJ whole genome shotgun (WGS) entry which is preliminary data.</text>
</comment>
<dbReference type="RefSeq" id="WP_030525296.1">
    <property type="nucleotide sequence ID" value="NZ_JBEXYG010000017.1"/>
</dbReference>
<keyword evidence="1" id="KW-0812">Transmembrane</keyword>
<keyword evidence="3" id="KW-1185">Reference proteome</keyword>
<dbReference type="InterPro" id="IPR013901">
    <property type="entry name" value="Anthrone_oxy"/>
</dbReference>
<keyword evidence="1" id="KW-1133">Transmembrane helix</keyword>
<proteinExistence type="predicted"/>
<feature type="transmembrane region" description="Helical" evidence="1">
    <location>
        <begin position="59"/>
        <end position="79"/>
    </location>
</feature>
<name>A0ABV2WWR7_9NOCA</name>
<dbReference type="GeneID" id="96247511"/>
<sequence>MSTSPFVILTSLAALASAAVGGMNYVFSTSVMRGLDRTGPIDAITAMRGINADANTNPAFLLGYFSATILALVAGVIALKRLPQTGSWWVLIGAIFVILGAIITIVFNVPLNNHLDTVNPEGLSVADAAREWQAYFTTWTAWNHARTVTSFVGAVLILAGLQNR</sequence>
<feature type="transmembrane region" description="Helical" evidence="1">
    <location>
        <begin position="86"/>
        <end position="107"/>
    </location>
</feature>